<reference evidence="3" key="1">
    <citation type="submission" date="2017-02" db="UniProtKB">
        <authorList>
            <consortium name="WormBaseParasite"/>
        </authorList>
    </citation>
    <scope>IDENTIFICATION</scope>
</reference>
<evidence type="ECO:0000313" key="2">
    <source>
        <dbReference type="Proteomes" id="UP000271162"/>
    </source>
</evidence>
<protein>
    <submittedName>
        <fullName evidence="3">Serine/threonine protein kinase</fullName>
    </submittedName>
</protein>
<name>A0A0N4XRR8_NIPBR</name>
<dbReference type="Proteomes" id="UP000271162">
    <property type="component" value="Unassembled WGS sequence"/>
</dbReference>
<evidence type="ECO:0000313" key="1">
    <source>
        <dbReference type="EMBL" id="VDL68810.1"/>
    </source>
</evidence>
<dbReference type="EMBL" id="UYSL01011940">
    <property type="protein sequence ID" value="VDL68810.1"/>
    <property type="molecule type" value="Genomic_DNA"/>
</dbReference>
<reference evidence="1 2" key="2">
    <citation type="submission" date="2018-11" db="EMBL/GenBank/DDBJ databases">
        <authorList>
            <consortium name="Pathogen Informatics"/>
        </authorList>
    </citation>
    <scope>NUCLEOTIDE SEQUENCE [LARGE SCALE GENOMIC DNA]</scope>
</reference>
<keyword evidence="2" id="KW-1185">Reference proteome</keyword>
<dbReference type="AlphaFoldDB" id="A0A0N4XRR8"/>
<evidence type="ECO:0000313" key="3">
    <source>
        <dbReference type="WBParaSite" id="NBR_0000522001-mRNA-1"/>
    </source>
</evidence>
<gene>
    <name evidence="1" type="ORF">NBR_LOCUS5221</name>
</gene>
<proteinExistence type="predicted"/>
<dbReference type="InterPro" id="IPR036375">
    <property type="entry name" value="Hemopexin-like_dom_sf"/>
</dbReference>
<organism evidence="3">
    <name type="scientific">Nippostrongylus brasiliensis</name>
    <name type="common">Rat hookworm</name>
    <dbReference type="NCBI Taxonomy" id="27835"/>
    <lineage>
        <taxon>Eukaryota</taxon>
        <taxon>Metazoa</taxon>
        <taxon>Ecdysozoa</taxon>
        <taxon>Nematoda</taxon>
        <taxon>Chromadorea</taxon>
        <taxon>Rhabditida</taxon>
        <taxon>Rhabditina</taxon>
        <taxon>Rhabditomorpha</taxon>
        <taxon>Strongyloidea</taxon>
        <taxon>Heligmosomidae</taxon>
        <taxon>Nippostrongylus</taxon>
    </lineage>
</organism>
<accession>A0A0N4XRR8</accession>
<dbReference type="Gene3D" id="2.110.10.10">
    <property type="entry name" value="Hemopexin-like domain"/>
    <property type="match status" value="1"/>
</dbReference>
<sequence length="121" mass="13973">VYAFKQETSGEFILDKKFPKAITASITFEPVGAMRWYDKRQVLLSKDGRFALYDEYWNKSLMTGRIEDHFEGLPKDVRGISTWIAGEACVFKSTHALIYKHKNGQYILSQETPVAKFLKCK</sequence>
<dbReference type="SUPFAM" id="SSF50923">
    <property type="entry name" value="Hemopexin-like domain"/>
    <property type="match status" value="1"/>
</dbReference>
<dbReference type="WBParaSite" id="NBR_0000522001-mRNA-1">
    <property type="protein sequence ID" value="NBR_0000522001-mRNA-1"/>
    <property type="gene ID" value="NBR_0000522001"/>
</dbReference>